<dbReference type="GO" id="GO:0008270">
    <property type="term" value="F:zinc ion binding"/>
    <property type="evidence" value="ECO:0007669"/>
    <property type="project" value="InterPro"/>
</dbReference>
<dbReference type="RefSeq" id="WP_147202801.1">
    <property type="nucleotide sequence ID" value="NZ_BJYT01000004.1"/>
</dbReference>
<dbReference type="InterPro" id="IPR012319">
    <property type="entry name" value="FPG_cat"/>
</dbReference>
<dbReference type="Gene3D" id="1.10.8.50">
    <property type="match status" value="1"/>
</dbReference>
<keyword evidence="3" id="KW-0227">DNA damage</keyword>
<keyword evidence="7" id="KW-0456">Lyase</keyword>
<evidence type="ECO:0000313" key="11">
    <source>
        <dbReference type="EMBL" id="GEO08734.1"/>
    </source>
</evidence>
<dbReference type="SUPFAM" id="SSF81624">
    <property type="entry name" value="N-terminal domain of MutM-like DNA repair proteins"/>
    <property type="match status" value="1"/>
</dbReference>
<keyword evidence="4" id="KW-0378">Hydrolase</keyword>
<dbReference type="SMART" id="SM00898">
    <property type="entry name" value="Fapy_DNA_glyco"/>
    <property type="match status" value="1"/>
</dbReference>
<comment type="catalytic activity">
    <reaction evidence="1">
        <text>Hydrolysis of DNA containing ring-opened 7-methylguanine residues, releasing 2,6-diamino-4-hydroxy-5-(N-methyl)formamidopyrimidine.</text>
        <dbReference type="EC" id="3.2.2.23"/>
    </reaction>
</comment>
<evidence type="ECO:0000256" key="5">
    <source>
        <dbReference type="ARBA" id="ARBA00023125"/>
    </source>
</evidence>
<dbReference type="InterPro" id="IPR010979">
    <property type="entry name" value="Ribosomal_uS13-like_H2TH"/>
</dbReference>
<dbReference type="AlphaFoldDB" id="A0A512B9U5"/>
<dbReference type="Pfam" id="PF01149">
    <property type="entry name" value="Fapy_DNA_glyco"/>
    <property type="match status" value="1"/>
</dbReference>
<dbReference type="InterPro" id="IPR015886">
    <property type="entry name" value="H2TH_FPG"/>
</dbReference>
<evidence type="ECO:0000256" key="1">
    <source>
        <dbReference type="ARBA" id="ARBA00001668"/>
    </source>
</evidence>
<proteinExistence type="inferred from homology"/>
<protein>
    <submittedName>
        <fullName evidence="11">Formamidopyrimidine-DNA glycosylase</fullName>
    </submittedName>
</protein>
<comment type="caution">
    <text evidence="11">The sequence shown here is derived from an EMBL/GenBank/DDBJ whole genome shotgun (WGS) entry which is preliminary data.</text>
</comment>
<accession>A0A512B9U5</accession>
<evidence type="ECO:0000256" key="3">
    <source>
        <dbReference type="ARBA" id="ARBA00022763"/>
    </source>
</evidence>
<organism evidence="11 12">
    <name type="scientific">Segetibacter aerophilus</name>
    <dbReference type="NCBI Taxonomy" id="670293"/>
    <lineage>
        <taxon>Bacteria</taxon>
        <taxon>Pseudomonadati</taxon>
        <taxon>Bacteroidota</taxon>
        <taxon>Chitinophagia</taxon>
        <taxon>Chitinophagales</taxon>
        <taxon>Chitinophagaceae</taxon>
        <taxon>Segetibacter</taxon>
    </lineage>
</organism>
<dbReference type="GO" id="GO:0003906">
    <property type="term" value="F:DNA-(apurinic or apyrimidinic site) endonuclease activity"/>
    <property type="evidence" value="ECO:0007669"/>
    <property type="project" value="InterPro"/>
</dbReference>
<dbReference type="PANTHER" id="PTHR22993">
    <property type="entry name" value="FORMAMIDOPYRIMIDINE-DNA GLYCOSYLASE"/>
    <property type="match status" value="1"/>
</dbReference>
<evidence type="ECO:0000256" key="8">
    <source>
        <dbReference type="ARBA" id="ARBA00023268"/>
    </source>
</evidence>
<keyword evidence="5" id="KW-0238">DNA-binding</keyword>
<evidence type="ECO:0000313" key="12">
    <source>
        <dbReference type="Proteomes" id="UP000321513"/>
    </source>
</evidence>
<dbReference type="Pfam" id="PF06831">
    <property type="entry name" value="H2TH"/>
    <property type="match status" value="1"/>
</dbReference>
<dbReference type="InterPro" id="IPR035937">
    <property type="entry name" value="FPG_N"/>
</dbReference>
<evidence type="ECO:0000256" key="2">
    <source>
        <dbReference type="ARBA" id="ARBA00009409"/>
    </source>
</evidence>
<evidence type="ECO:0000256" key="7">
    <source>
        <dbReference type="ARBA" id="ARBA00023239"/>
    </source>
</evidence>
<dbReference type="EMBL" id="BJYT01000004">
    <property type="protein sequence ID" value="GEO08734.1"/>
    <property type="molecule type" value="Genomic_DNA"/>
</dbReference>
<comment type="similarity">
    <text evidence="2">Belongs to the FPG family.</text>
</comment>
<sequence>MPEIPDIEVFAHNVKAQFAGKRITKVIVVNGNKLKDTPEELSQSLEGHILNNVYRSGKEFRLELSSGTTVGMHLMLTGDLYPFTDKNENKFTIVELHFEDGSGLALTDRMRNAHIKLNPQDKDGVDALSDELDFKYLKKIFSRKATVKNVLLDQGLIRGIGNGYSDDILWVSKVSPFSTASAIPDKKIKDIAKAIKVVLTEATQKIHEAHPGLITGEAKEFLLVHRQKVSPTGKPIKVEQSGSRKTYYTDEQKMYS</sequence>
<dbReference type="Proteomes" id="UP000321513">
    <property type="component" value="Unassembled WGS sequence"/>
</dbReference>
<dbReference type="GO" id="GO:0006284">
    <property type="term" value="P:base-excision repair"/>
    <property type="evidence" value="ECO:0007669"/>
    <property type="project" value="InterPro"/>
</dbReference>
<evidence type="ECO:0000256" key="4">
    <source>
        <dbReference type="ARBA" id="ARBA00022801"/>
    </source>
</evidence>
<keyword evidence="9" id="KW-0326">Glycosidase</keyword>
<dbReference type="PROSITE" id="PS51068">
    <property type="entry name" value="FPG_CAT"/>
    <property type="match status" value="1"/>
</dbReference>
<dbReference type="GO" id="GO:0008534">
    <property type="term" value="F:oxidized purine nucleobase lesion DNA N-glycosylase activity"/>
    <property type="evidence" value="ECO:0007669"/>
    <property type="project" value="UniProtKB-EC"/>
</dbReference>
<name>A0A512B9U5_9BACT</name>
<keyword evidence="8" id="KW-0511">Multifunctional enzyme</keyword>
<dbReference type="GO" id="GO:0003684">
    <property type="term" value="F:damaged DNA binding"/>
    <property type="evidence" value="ECO:0007669"/>
    <property type="project" value="InterPro"/>
</dbReference>
<evidence type="ECO:0000256" key="6">
    <source>
        <dbReference type="ARBA" id="ARBA00023204"/>
    </source>
</evidence>
<keyword evidence="6" id="KW-0234">DNA repair</keyword>
<reference evidence="11 12" key="1">
    <citation type="submission" date="2019-07" db="EMBL/GenBank/DDBJ databases">
        <title>Whole genome shotgun sequence of Segetibacter aerophilus NBRC 106135.</title>
        <authorList>
            <person name="Hosoyama A."/>
            <person name="Uohara A."/>
            <person name="Ohji S."/>
            <person name="Ichikawa N."/>
        </authorList>
    </citation>
    <scope>NUCLEOTIDE SEQUENCE [LARGE SCALE GENOMIC DNA]</scope>
    <source>
        <strain evidence="11 12">NBRC 106135</strain>
    </source>
</reference>
<dbReference type="PANTHER" id="PTHR22993:SF9">
    <property type="entry name" value="FORMAMIDOPYRIMIDINE-DNA GLYCOSYLASE"/>
    <property type="match status" value="1"/>
</dbReference>
<dbReference type="SMART" id="SM01232">
    <property type="entry name" value="H2TH"/>
    <property type="match status" value="1"/>
</dbReference>
<dbReference type="GO" id="GO:0016829">
    <property type="term" value="F:lyase activity"/>
    <property type="evidence" value="ECO:0007669"/>
    <property type="project" value="UniProtKB-KW"/>
</dbReference>
<dbReference type="SUPFAM" id="SSF46946">
    <property type="entry name" value="S13-like H2TH domain"/>
    <property type="match status" value="1"/>
</dbReference>
<feature type="domain" description="Formamidopyrimidine-DNA glycosylase catalytic" evidence="10">
    <location>
        <begin position="2"/>
        <end position="113"/>
    </location>
</feature>
<evidence type="ECO:0000259" key="10">
    <source>
        <dbReference type="PROSITE" id="PS51068"/>
    </source>
</evidence>
<evidence type="ECO:0000256" key="9">
    <source>
        <dbReference type="ARBA" id="ARBA00023295"/>
    </source>
</evidence>
<keyword evidence="12" id="KW-1185">Reference proteome</keyword>
<dbReference type="OrthoDB" id="9800855at2"/>
<dbReference type="Gene3D" id="3.20.190.10">
    <property type="entry name" value="MutM-like, N-terminal"/>
    <property type="match status" value="1"/>
</dbReference>
<gene>
    <name evidence="11" type="primary">mutM</name>
    <name evidence="11" type="ORF">SAE01_12300</name>
</gene>